<reference evidence="3 4" key="1">
    <citation type="submission" date="2022-05" db="EMBL/GenBank/DDBJ databases">
        <title>Novel Pseudomonas spp. Isolated from a Rainbow Trout Aquaculture Facility.</title>
        <authorList>
            <person name="Testerman T."/>
            <person name="Graf J."/>
        </authorList>
    </citation>
    <scope>NUCLEOTIDE SEQUENCE [LARGE SCALE GENOMIC DNA]</scope>
    <source>
        <strain evidence="3 4">ID681</strain>
    </source>
</reference>
<dbReference type="Gene3D" id="1.25.40.590">
    <property type="entry name" value="Type IV / VI secretion system, DotU"/>
    <property type="match status" value="1"/>
</dbReference>
<feature type="domain" description="Type IV / VI secretion system DotU" evidence="2">
    <location>
        <begin position="73"/>
        <end position="226"/>
    </location>
</feature>
<evidence type="ECO:0000313" key="4">
    <source>
        <dbReference type="Proteomes" id="UP001148203"/>
    </source>
</evidence>
<dbReference type="Pfam" id="PF09850">
    <property type="entry name" value="DotU"/>
    <property type="match status" value="1"/>
</dbReference>
<dbReference type="EMBL" id="JAMDGY010000032">
    <property type="protein sequence ID" value="MDD0991604.1"/>
    <property type="molecule type" value="Genomic_DNA"/>
</dbReference>
<accession>A0ABT5NTU7</accession>
<sequence length="255" mass="28487">MTEGIAVSRFYGLREAPLSAAFGQAWQAWLTAWSEIDKSGESTPLLDAVVEFSVRTTRRLWRDAFATVGDSAPLQIKATVYAFVALVDETLLYSDWSGQAAWQERPLELRLYSSRQAGERVPVEIKRLLDEQAPTSRDLANVYLQCLILGFYGRLRGPRGEALHCKWRHALFTFTRQREPDYANVSALLAEPSSAPAQQLPLRESMPDGMRLGLLALAAVLVLIGIGHLFWRDIGEELSPVLHLATPYQVLESTS</sequence>
<dbReference type="InterPro" id="IPR038522">
    <property type="entry name" value="T4/T6SS_DotU_sf"/>
</dbReference>
<protein>
    <submittedName>
        <fullName evidence="3">DotU/TssL family secretion system protein</fullName>
    </submittedName>
</protein>
<feature type="transmembrane region" description="Helical" evidence="1">
    <location>
        <begin position="212"/>
        <end position="231"/>
    </location>
</feature>
<evidence type="ECO:0000256" key="1">
    <source>
        <dbReference type="SAM" id="Phobius"/>
    </source>
</evidence>
<evidence type="ECO:0000313" key="3">
    <source>
        <dbReference type="EMBL" id="MDD0991604.1"/>
    </source>
</evidence>
<dbReference type="PANTHER" id="PTHR38033">
    <property type="entry name" value="MEMBRANE PROTEIN-RELATED"/>
    <property type="match status" value="1"/>
</dbReference>
<keyword evidence="1" id="KW-0472">Membrane</keyword>
<proteinExistence type="predicted"/>
<keyword evidence="1" id="KW-1133">Transmembrane helix</keyword>
<dbReference type="PANTHER" id="PTHR38033:SF1">
    <property type="entry name" value="DOTU FAMILY TYPE IV_VI SECRETION SYSTEM PROTEIN"/>
    <property type="match status" value="1"/>
</dbReference>
<dbReference type="NCBIfam" id="TIGR03349">
    <property type="entry name" value="IV_VI_DotU"/>
    <property type="match status" value="1"/>
</dbReference>
<dbReference type="Proteomes" id="UP001148203">
    <property type="component" value="Unassembled WGS sequence"/>
</dbReference>
<comment type="caution">
    <text evidence="3">The sequence shown here is derived from an EMBL/GenBank/DDBJ whole genome shotgun (WGS) entry which is preliminary data.</text>
</comment>
<dbReference type="RefSeq" id="WP_273910982.1">
    <property type="nucleotide sequence ID" value="NZ_JAMDGX010000036.1"/>
</dbReference>
<keyword evidence="4" id="KW-1185">Reference proteome</keyword>
<evidence type="ECO:0000259" key="2">
    <source>
        <dbReference type="Pfam" id="PF09850"/>
    </source>
</evidence>
<name>A0ABT5NTU7_9PSED</name>
<gene>
    <name evidence="3" type="ORF">M5G11_13750</name>
</gene>
<dbReference type="InterPro" id="IPR017732">
    <property type="entry name" value="T4/T6SS_DotU"/>
</dbReference>
<organism evidence="3 4">
    <name type="scientific">Pseudomonas fontis</name>
    <dbReference type="NCBI Taxonomy" id="2942633"/>
    <lineage>
        <taxon>Bacteria</taxon>
        <taxon>Pseudomonadati</taxon>
        <taxon>Pseudomonadota</taxon>
        <taxon>Gammaproteobacteria</taxon>
        <taxon>Pseudomonadales</taxon>
        <taxon>Pseudomonadaceae</taxon>
        <taxon>Pseudomonas</taxon>
    </lineage>
</organism>
<keyword evidence="1" id="KW-0812">Transmembrane</keyword>